<dbReference type="PANTHER" id="PTHR31769">
    <property type="entry name" value="OS07G0462200 PROTEIN-RELATED"/>
    <property type="match status" value="1"/>
</dbReference>
<dbReference type="Proteomes" id="UP000222542">
    <property type="component" value="Unassembled WGS sequence"/>
</dbReference>
<evidence type="ECO:0000256" key="4">
    <source>
        <dbReference type="ARBA" id="ARBA00022989"/>
    </source>
</evidence>
<comment type="caution">
    <text evidence="8">The sequence shown here is derived from an EMBL/GenBank/DDBJ whole genome shotgun (WGS) entry which is preliminary data.</text>
</comment>
<keyword evidence="2 7" id="KW-0812">Transmembrane</keyword>
<evidence type="ECO:0000256" key="6">
    <source>
        <dbReference type="ARBA" id="ARBA00029467"/>
    </source>
</evidence>
<keyword evidence="5 7" id="KW-0472">Membrane</keyword>
<evidence type="ECO:0000313" key="8">
    <source>
        <dbReference type="EMBL" id="PHT93199.1"/>
    </source>
</evidence>
<feature type="transmembrane region" description="Helical" evidence="7">
    <location>
        <begin position="142"/>
        <end position="164"/>
    </location>
</feature>
<dbReference type="SMR" id="A0A1U8FDC7"/>
<reference evidence="8 9" key="1">
    <citation type="journal article" date="2014" name="Nat. Genet.">
        <title>Genome sequence of the hot pepper provides insights into the evolution of pungency in Capsicum species.</title>
        <authorList>
            <person name="Kim S."/>
            <person name="Park M."/>
            <person name="Yeom S.I."/>
            <person name="Kim Y.M."/>
            <person name="Lee J.M."/>
            <person name="Lee H.A."/>
            <person name="Seo E."/>
            <person name="Choi J."/>
            <person name="Cheong K."/>
            <person name="Kim K.T."/>
            <person name="Jung K."/>
            <person name="Lee G.W."/>
            <person name="Oh S.K."/>
            <person name="Bae C."/>
            <person name="Kim S.B."/>
            <person name="Lee H.Y."/>
            <person name="Kim S.Y."/>
            <person name="Kim M.S."/>
            <person name="Kang B.C."/>
            <person name="Jo Y.D."/>
            <person name="Yang H.B."/>
            <person name="Jeong H.J."/>
            <person name="Kang W.H."/>
            <person name="Kwon J.K."/>
            <person name="Shin C."/>
            <person name="Lim J.Y."/>
            <person name="Park J.H."/>
            <person name="Huh J.H."/>
            <person name="Kim J.S."/>
            <person name="Kim B.D."/>
            <person name="Cohen O."/>
            <person name="Paran I."/>
            <person name="Suh M.C."/>
            <person name="Lee S.B."/>
            <person name="Kim Y.K."/>
            <person name="Shin Y."/>
            <person name="Noh S.J."/>
            <person name="Park J."/>
            <person name="Seo Y.S."/>
            <person name="Kwon S.Y."/>
            <person name="Kim H.A."/>
            <person name="Park J.M."/>
            <person name="Kim H.J."/>
            <person name="Choi S.B."/>
            <person name="Bosland P.W."/>
            <person name="Reeves G."/>
            <person name="Jo S.H."/>
            <person name="Lee B.W."/>
            <person name="Cho H.T."/>
            <person name="Choi H.S."/>
            <person name="Lee M.S."/>
            <person name="Yu Y."/>
            <person name="Do Choi Y."/>
            <person name="Park B.S."/>
            <person name="van Deynze A."/>
            <person name="Ashrafi H."/>
            <person name="Hill T."/>
            <person name="Kim W.T."/>
            <person name="Pai H.S."/>
            <person name="Ahn H.K."/>
            <person name="Yeam I."/>
            <person name="Giovannoni J.J."/>
            <person name="Rose J.K."/>
            <person name="Sorensen I."/>
            <person name="Lee S.J."/>
            <person name="Kim R.W."/>
            <person name="Choi I.Y."/>
            <person name="Choi B.S."/>
            <person name="Lim J.S."/>
            <person name="Lee Y.H."/>
            <person name="Choi D."/>
        </authorList>
    </citation>
    <scope>NUCLEOTIDE SEQUENCE [LARGE SCALE GENOMIC DNA]</scope>
    <source>
        <strain evidence="9">cv. CM334</strain>
    </source>
</reference>
<dbReference type="OrthoDB" id="1877293at2759"/>
<dbReference type="AlphaFoldDB" id="A0A1U8FDC7"/>
<name>A0A1U8FDC7_CAPAN</name>
<keyword evidence="3" id="KW-0732">Signal</keyword>
<dbReference type="KEGG" id="cann:107853823"/>
<feature type="transmembrane region" description="Helical" evidence="7">
    <location>
        <begin position="96"/>
        <end position="122"/>
    </location>
</feature>
<dbReference type="GO" id="GO:0012505">
    <property type="term" value="C:endomembrane system"/>
    <property type="evidence" value="ECO:0007669"/>
    <property type="project" value="UniProtKB-SubCell"/>
</dbReference>
<evidence type="ECO:0000256" key="1">
    <source>
        <dbReference type="ARBA" id="ARBA00004127"/>
    </source>
</evidence>
<keyword evidence="4 7" id="KW-1133">Transmembrane helix</keyword>
<evidence type="ECO:0000256" key="5">
    <source>
        <dbReference type="ARBA" id="ARBA00023136"/>
    </source>
</evidence>
<evidence type="ECO:0008006" key="10">
    <source>
        <dbReference type="Google" id="ProtNLM"/>
    </source>
</evidence>
<accession>A0A1U8FDC7</accession>
<dbReference type="InterPro" id="IPR052222">
    <property type="entry name" value="DESIGUAL"/>
</dbReference>
<feature type="transmembrane region" description="Helical" evidence="7">
    <location>
        <begin position="52"/>
        <end position="75"/>
    </location>
</feature>
<evidence type="ECO:0000313" key="9">
    <source>
        <dbReference type="Proteomes" id="UP000222542"/>
    </source>
</evidence>
<gene>
    <name evidence="8" type="ORF">T459_01081</name>
</gene>
<organism evidence="8 9">
    <name type="scientific">Capsicum annuum</name>
    <name type="common">Capsicum pepper</name>
    <dbReference type="NCBI Taxonomy" id="4072"/>
    <lineage>
        <taxon>Eukaryota</taxon>
        <taxon>Viridiplantae</taxon>
        <taxon>Streptophyta</taxon>
        <taxon>Embryophyta</taxon>
        <taxon>Tracheophyta</taxon>
        <taxon>Spermatophyta</taxon>
        <taxon>Magnoliopsida</taxon>
        <taxon>eudicotyledons</taxon>
        <taxon>Gunneridae</taxon>
        <taxon>Pentapetalae</taxon>
        <taxon>asterids</taxon>
        <taxon>lamiids</taxon>
        <taxon>Solanales</taxon>
        <taxon>Solanaceae</taxon>
        <taxon>Solanoideae</taxon>
        <taxon>Capsiceae</taxon>
        <taxon>Capsicum</taxon>
    </lineage>
</organism>
<keyword evidence="9" id="KW-1185">Reference proteome</keyword>
<dbReference type="OMA" id="VSFITCF"/>
<dbReference type="Gramene" id="PHT93199">
    <property type="protein sequence ID" value="PHT93199"/>
    <property type="gene ID" value="T459_01081"/>
</dbReference>
<evidence type="ECO:0000256" key="2">
    <source>
        <dbReference type="ARBA" id="ARBA00022692"/>
    </source>
</evidence>
<reference evidence="8 9" key="2">
    <citation type="journal article" date="2017" name="Genome Biol.">
        <title>New reference genome sequences of hot pepper reveal the massive evolution of plant disease-resistance genes by retroduplication.</title>
        <authorList>
            <person name="Kim S."/>
            <person name="Park J."/>
            <person name="Yeom S.I."/>
            <person name="Kim Y.M."/>
            <person name="Seo E."/>
            <person name="Kim K.T."/>
            <person name="Kim M.S."/>
            <person name="Lee J.M."/>
            <person name="Cheong K."/>
            <person name="Shin H.S."/>
            <person name="Kim S.B."/>
            <person name="Han K."/>
            <person name="Lee J."/>
            <person name="Park M."/>
            <person name="Lee H.A."/>
            <person name="Lee H.Y."/>
            <person name="Lee Y."/>
            <person name="Oh S."/>
            <person name="Lee J.H."/>
            <person name="Choi E."/>
            <person name="Choi E."/>
            <person name="Lee S.E."/>
            <person name="Jeon J."/>
            <person name="Kim H."/>
            <person name="Choi G."/>
            <person name="Song H."/>
            <person name="Lee J."/>
            <person name="Lee S.C."/>
            <person name="Kwon J.K."/>
            <person name="Lee H.Y."/>
            <person name="Koo N."/>
            <person name="Hong Y."/>
            <person name="Kim R.W."/>
            <person name="Kang W.H."/>
            <person name="Huh J.H."/>
            <person name="Kang B.C."/>
            <person name="Yang T.J."/>
            <person name="Lee Y.H."/>
            <person name="Bennetzen J.L."/>
            <person name="Choi D."/>
        </authorList>
    </citation>
    <scope>NUCLEOTIDE SEQUENCE [LARGE SCALE GENOMIC DNA]</scope>
    <source>
        <strain evidence="9">cv. CM334</strain>
    </source>
</reference>
<dbReference type="STRING" id="4072.A0A1U8FDC7"/>
<proteinExistence type="inferred from homology"/>
<evidence type="ECO:0000256" key="3">
    <source>
        <dbReference type="ARBA" id="ARBA00022729"/>
    </source>
</evidence>
<dbReference type="InterPro" id="IPR009606">
    <property type="entry name" value="DEAL/Modifying_wall_lignin1/2"/>
</dbReference>
<dbReference type="EMBL" id="AYRZ02000001">
    <property type="protein sequence ID" value="PHT93199.1"/>
    <property type="molecule type" value="Genomic_DNA"/>
</dbReference>
<comment type="subcellular location">
    <subcellularLocation>
        <location evidence="1">Endomembrane system</location>
        <topology evidence="1">Multi-pass membrane protein</topology>
    </subcellularLocation>
</comment>
<dbReference type="Pfam" id="PF06749">
    <property type="entry name" value="DUF1218"/>
    <property type="match status" value="1"/>
</dbReference>
<comment type="similarity">
    <text evidence="6">Belongs to the DESIGUAL family.</text>
</comment>
<sequence length="183" mass="20244">MENHQFIYPILVSLITALGLVSISLCIAAEFKKTKKKDLRFDGKWCYLPGSVAFELGIGALICLLIAQVIGNLLICTICFSRDHQNSSKPNKKPTFNSLICVLSWMSFVMGIILIGTSISMSKSQPLGEGWLDGECYIVKDGVYIISAILVFVTLSSTLAYLTLKIKKKNPVQTRWQDTSTSN</sequence>
<evidence type="ECO:0000256" key="7">
    <source>
        <dbReference type="SAM" id="Phobius"/>
    </source>
</evidence>
<protein>
    <recommendedName>
        <fullName evidence="10">Protein MODIFYING WALL LIGNIN-1-like</fullName>
    </recommendedName>
</protein>